<organism evidence="1 2">
    <name type="scientific">Enterobacter ludwigii</name>
    <dbReference type="NCBI Taxonomy" id="299767"/>
    <lineage>
        <taxon>Bacteria</taxon>
        <taxon>Pseudomonadati</taxon>
        <taxon>Pseudomonadota</taxon>
        <taxon>Gammaproteobacteria</taxon>
        <taxon>Enterobacterales</taxon>
        <taxon>Enterobacteriaceae</taxon>
        <taxon>Enterobacter</taxon>
        <taxon>Enterobacter cloacae complex</taxon>
    </lineage>
</organism>
<gene>
    <name evidence="1" type="ORF">EcWSU1_03726</name>
</gene>
<sequence>MRQDLAPKRHLLLPVTPDLLALRRLGLAVTLRGIGQHQMQHAFGILRRKGACHQRSKRMPDQNDLPDARTVQHGRQRVGVIPRVGALNRQHRAFAITGHVPRQHAKTVQRHLFMPGGSAGADAVEQHQRDAASLFTKARHRAPLVPLHFRQRVIGRIGRDFRLVGAEHHAHQRLFFTMIEQTAIDARRNGDQIAFAQHGFGVVIAVLDHQRDLPFKHEEHLFHIIMQMQWSLALRRQHHGGEGKVLSRHGIGIACHARRPGTDVAHLRTAVFRIEIGLELQRVPVIFTPFKARNARLDPLFHGQMVRFNAWFCSYG</sequence>
<protein>
    <submittedName>
        <fullName evidence="1">Uncharacterized protein</fullName>
    </submittedName>
</protein>
<evidence type="ECO:0000313" key="1">
    <source>
        <dbReference type="EMBL" id="AEW75154.1"/>
    </source>
</evidence>
<evidence type="ECO:0000313" key="2">
    <source>
        <dbReference type="Proteomes" id="UP000007838"/>
    </source>
</evidence>
<dbReference type="EMBL" id="CP002886">
    <property type="protein sequence ID" value="AEW75154.1"/>
    <property type="molecule type" value="Genomic_DNA"/>
</dbReference>
<accession>G8LDW1</accession>
<dbReference type="Proteomes" id="UP000007838">
    <property type="component" value="Chromosome"/>
</dbReference>
<dbReference type="HOGENOM" id="CLU_879226_0_0_6"/>
<proteinExistence type="predicted"/>
<dbReference type="AlphaFoldDB" id="G8LDW1"/>
<reference evidence="1 2" key="1">
    <citation type="journal article" date="2011" name="Stand. Genomic Sci.">
        <title>Complete genome of the onion pathogen Enterobacter cloacae EcWSU1.</title>
        <authorList>
            <person name="Humann J.L."/>
            <person name="Wildung M."/>
            <person name="Cheng C.H."/>
            <person name="Lee T."/>
            <person name="Stewart J.E."/>
            <person name="Drew J.C."/>
            <person name="Triplett E.W."/>
            <person name="Main D."/>
            <person name="Schroeder B.K."/>
        </authorList>
    </citation>
    <scope>NUCLEOTIDE SEQUENCE [LARGE SCALE GENOMIC DNA]</scope>
    <source>
        <strain evidence="1 2">EcWSU1</strain>
    </source>
</reference>
<dbReference type="KEGG" id="eec:EcWSU1_03726"/>
<name>G8LDW1_9ENTR</name>